<evidence type="ECO:0000313" key="5">
    <source>
        <dbReference type="Proteomes" id="UP001224775"/>
    </source>
</evidence>
<evidence type="ECO:0000256" key="2">
    <source>
        <dbReference type="ARBA" id="ARBA00022614"/>
    </source>
</evidence>
<reference evidence="4" key="1">
    <citation type="submission" date="2023-06" db="EMBL/GenBank/DDBJ databases">
        <title>Survivors Of The Sea: Transcriptome response of Skeletonema marinoi to long-term dormancy.</title>
        <authorList>
            <person name="Pinder M.I.M."/>
            <person name="Kourtchenko O."/>
            <person name="Robertson E.K."/>
            <person name="Larsson T."/>
            <person name="Maumus F."/>
            <person name="Osuna-Cruz C.M."/>
            <person name="Vancaester E."/>
            <person name="Stenow R."/>
            <person name="Vandepoele K."/>
            <person name="Ploug H."/>
            <person name="Bruchert V."/>
            <person name="Godhe A."/>
            <person name="Topel M."/>
        </authorList>
    </citation>
    <scope>NUCLEOTIDE SEQUENCE</scope>
    <source>
        <strain evidence="4">R05AC</strain>
    </source>
</reference>
<dbReference type="Gene3D" id="3.80.10.10">
    <property type="entry name" value="Ribonuclease Inhibitor"/>
    <property type="match status" value="1"/>
</dbReference>
<evidence type="ECO:0000313" key="4">
    <source>
        <dbReference type="EMBL" id="KAK1732619.1"/>
    </source>
</evidence>
<dbReference type="GO" id="GO:0031267">
    <property type="term" value="F:small GTPase binding"/>
    <property type="evidence" value="ECO:0007669"/>
    <property type="project" value="TreeGrafter"/>
</dbReference>
<keyword evidence="5" id="KW-1185">Reference proteome</keyword>
<dbReference type="InterPro" id="IPR027038">
    <property type="entry name" value="RanGap"/>
</dbReference>
<dbReference type="PROSITE" id="PS51450">
    <property type="entry name" value="LRR"/>
    <property type="match status" value="1"/>
</dbReference>
<dbReference type="Pfam" id="PF13516">
    <property type="entry name" value="LRR_6"/>
    <property type="match status" value="3"/>
</dbReference>
<comment type="caution">
    <text evidence="4">The sequence shown here is derived from an EMBL/GenBank/DDBJ whole genome shotgun (WGS) entry which is preliminary data.</text>
</comment>
<dbReference type="GO" id="GO:0048471">
    <property type="term" value="C:perinuclear region of cytoplasm"/>
    <property type="evidence" value="ECO:0007669"/>
    <property type="project" value="TreeGrafter"/>
</dbReference>
<name>A0AAD8XS76_9STRA</name>
<evidence type="ECO:0000256" key="3">
    <source>
        <dbReference type="ARBA" id="ARBA00022737"/>
    </source>
</evidence>
<dbReference type="SMART" id="SM00368">
    <property type="entry name" value="LRR_RI"/>
    <property type="match status" value="3"/>
</dbReference>
<keyword evidence="1" id="KW-0343">GTPase activation</keyword>
<sequence length="258" mass="28438">MRSLEGNTHLSALDLSSNRIETAGALSIASLLIYQGRSNCCNNIMSVITNNTTISSSSRGIKTLILGDNNLHDDGVNAIAYALETNQLLESLMLDDNCIGARGLTVLANSLRKNYKLERLHLKHNSFQSLAPLIACLFNKSSLDDVVESNHSLKHIFLDCGYSYESSELEALLKINRLGRMEARRTKVALYLEEDLGRLFEMGMDARLCPEVLGILARSGSLNGVFGVVKNLPWALFTQCDDGGLDLCDEDCMEVEYL</sequence>
<dbReference type="GO" id="GO:0005829">
    <property type="term" value="C:cytosol"/>
    <property type="evidence" value="ECO:0007669"/>
    <property type="project" value="TreeGrafter"/>
</dbReference>
<dbReference type="GO" id="GO:0005634">
    <property type="term" value="C:nucleus"/>
    <property type="evidence" value="ECO:0007669"/>
    <property type="project" value="TreeGrafter"/>
</dbReference>
<dbReference type="PANTHER" id="PTHR24113">
    <property type="entry name" value="RAN GTPASE-ACTIVATING PROTEIN 1"/>
    <property type="match status" value="1"/>
</dbReference>
<dbReference type="EMBL" id="JATAAI010000062">
    <property type="protein sequence ID" value="KAK1732619.1"/>
    <property type="molecule type" value="Genomic_DNA"/>
</dbReference>
<dbReference type="InterPro" id="IPR032675">
    <property type="entry name" value="LRR_dom_sf"/>
</dbReference>
<keyword evidence="2" id="KW-0433">Leucine-rich repeat</keyword>
<dbReference type="Proteomes" id="UP001224775">
    <property type="component" value="Unassembled WGS sequence"/>
</dbReference>
<dbReference type="GO" id="GO:0005096">
    <property type="term" value="F:GTPase activator activity"/>
    <property type="evidence" value="ECO:0007669"/>
    <property type="project" value="UniProtKB-KW"/>
</dbReference>
<dbReference type="PANTHER" id="PTHR24113:SF12">
    <property type="entry name" value="RAN GTPASE-ACTIVATING PROTEIN 1"/>
    <property type="match status" value="1"/>
</dbReference>
<gene>
    <name evidence="4" type="ORF">QTG54_016680</name>
</gene>
<proteinExistence type="predicted"/>
<organism evidence="4 5">
    <name type="scientific">Skeletonema marinoi</name>
    <dbReference type="NCBI Taxonomy" id="267567"/>
    <lineage>
        <taxon>Eukaryota</taxon>
        <taxon>Sar</taxon>
        <taxon>Stramenopiles</taxon>
        <taxon>Ochrophyta</taxon>
        <taxon>Bacillariophyta</taxon>
        <taxon>Coscinodiscophyceae</taxon>
        <taxon>Thalassiosirophycidae</taxon>
        <taxon>Thalassiosirales</taxon>
        <taxon>Skeletonemataceae</taxon>
        <taxon>Skeletonema</taxon>
        <taxon>Skeletonema marinoi-dohrnii complex</taxon>
    </lineage>
</organism>
<keyword evidence="3" id="KW-0677">Repeat</keyword>
<protein>
    <submittedName>
        <fullName evidence="4">Uncharacterized protein</fullName>
    </submittedName>
</protein>
<dbReference type="SUPFAM" id="SSF52047">
    <property type="entry name" value="RNI-like"/>
    <property type="match status" value="1"/>
</dbReference>
<dbReference type="GO" id="GO:0006913">
    <property type="term" value="P:nucleocytoplasmic transport"/>
    <property type="evidence" value="ECO:0007669"/>
    <property type="project" value="TreeGrafter"/>
</dbReference>
<accession>A0AAD8XS76</accession>
<evidence type="ECO:0000256" key="1">
    <source>
        <dbReference type="ARBA" id="ARBA00022468"/>
    </source>
</evidence>
<dbReference type="InterPro" id="IPR001611">
    <property type="entry name" value="Leu-rich_rpt"/>
</dbReference>
<dbReference type="AlphaFoldDB" id="A0AAD8XS76"/>